<evidence type="ECO:0000313" key="9">
    <source>
        <dbReference type="EMBL" id="OGZ13330.1"/>
    </source>
</evidence>
<gene>
    <name evidence="9" type="ORF">A3C93_00230</name>
</gene>
<dbReference type="EMBL" id="MHLO01000005">
    <property type="protein sequence ID" value="OGZ13330.1"/>
    <property type="molecule type" value="Genomic_DNA"/>
</dbReference>
<feature type="transmembrane region" description="Helical" evidence="8">
    <location>
        <begin position="20"/>
        <end position="38"/>
    </location>
</feature>
<feature type="transmembrane region" description="Helical" evidence="8">
    <location>
        <begin position="143"/>
        <end position="162"/>
    </location>
</feature>
<evidence type="ECO:0000256" key="3">
    <source>
        <dbReference type="ARBA" id="ARBA00022448"/>
    </source>
</evidence>
<keyword evidence="3" id="KW-0813">Transport</keyword>
<feature type="transmembrane region" description="Helical" evidence="8">
    <location>
        <begin position="169"/>
        <end position="186"/>
    </location>
</feature>
<comment type="caution">
    <text evidence="9">The sequence shown here is derived from an EMBL/GenBank/DDBJ whole genome shotgun (WGS) entry which is preliminary data.</text>
</comment>
<protein>
    <recommendedName>
        <fullName evidence="11">Nicotinamide mononucleotide transporter PnuC</fullName>
    </recommendedName>
</protein>
<dbReference type="Proteomes" id="UP000178636">
    <property type="component" value="Unassembled WGS sequence"/>
</dbReference>
<accession>A0A1G2DKA0</accession>
<feature type="transmembrane region" description="Helical" evidence="8">
    <location>
        <begin position="71"/>
        <end position="88"/>
    </location>
</feature>
<evidence type="ECO:0000256" key="7">
    <source>
        <dbReference type="ARBA" id="ARBA00023136"/>
    </source>
</evidence>
<keyword evidence="5 8" id="KW-0812">Transmembrane</keyword>
<evidence type="ECO:0000256" key="1">
    <source>
        <dbReference type="ARBA" id="ARBA00004651"/>
    </source>
</evidence>
<evidence type="ECO:0000256" key="4">
    <source>
        <dbReference type="ARBA" id="ARBA00022475"/>
    </source>
</evidence>
<dbReference type="PANTHER" id="PTHR36122">
    <property type="entry name" value="NICOTINAMIDE RIBOSIDE TRANSPORTER PNUC"/>
    <property type="match status" value="1"/>
</dbReference>
<comment type="subcellular location">
    <subcellularLocation>
        <location evidence="1">Cell membrane</location>
        <topology evidence="1">Multi-pass membrane protein</topology>
    </subcellularLocation>
</comment>
<dbReference type="Pfam" id="PF04973">
    <property type="entry name" value="NMN_transporter"/>
    <property type="match status" value="1"/>
</dbReference>
<evidence type="ECO:0000313" key="10">
    <source>
        <dbReference type="Proteomes" id="UP000178636"/>
    </source>
</evidence>
<dbReference type="AlphaFoldDB" id="A0A1G2DKA0"/>
<evidence type="ECO:0000256" key="8">
    <source>
        <dbReference type="SAM" id="Phobius"/>
    </source>
</evidence>
<keyword evidence="4" id="KW-1003">Cell membrane</keyword>
<dbReference type="PANTHER" id="PTHR36122:SF2">
    <property type="entry name" value="NICOTINAMIDE RIBOSIDE TRANSPORTER PNUC"/>
    <property type="match status" value="1"/>
</dbReference>
<feature type="transmembrane region" description="Helical" evidence="8">
    <location>
        <begin position="192"/>
        <end position="211"/>
    </location>
</feature>
<name>A0A1G2DKA0_9BACT</name>
<feature type="transmembrane region" description="Helical" evidence="8">
    <location>
        <begin position="45"/>
        <end position="65"/>
    </location>
</feature>
<organism evidence="9 10">
    <name type="scientific">Candidatus Lloydbacteria bacterium RIFCSPHIGHO2_02_FULL_54_17</name>
    <dbReference type="NCBI Taxonomy" id="1798664"/>
    <lineage>
        <taxon>Bacteria</taxon>
        <taxon>Candidatus Lloydiibacteriota</taxon>
    </lineage>
</organism>
<proteinExistence type="inferred from homology"/>
<dbReference type="NCBIfam" id="TIGR01528">
    <property type="entry name" value="NMN_trans_PnuC"/>
    <property type="match status" value="1"/>
</dbReference>
<feature type="transmembrane region" description="Helical" evidence="8">
    <location>
        <begin position="109"/>
        <end position="131"/>
    </location>
</feature>
<comment type="similarity">
    <text evidence="2">Belongs to the nicotinamide ribonucleoside (NR) uptake permease (TC 4.B.1) family.</text>
</comment>
<evidence type="ECO:0000256" key="2">
    <source>
        <dbReference type="ARBA" id="ARBA00006669"/>
    </source>
</evidence>
<dbReference type="GO" id="GO:0034257">
    <property type="term" value="F:nicotinamide riboside transmembrane transporter activity"/>
    <property type="evidence" value="ECO:0007669"/>
    <property type="project" value="InterPro"/>
</dbReference>
<evidence type="ECO:0000256" key="6">
    <source>
        <dbReference type="ARBA" id="ARBA00022989"/>
    </source>
</evidence>
<keyword evidence="6 8" id="KW-1133">Transmembrane helix</keyword>
<sequence length="228" mass="26257">MSEYFSVGTTLFTVWGYPMSPIEFIGTVFNILCVWLIARNNIWNWPVGLVGTLLFGMLFWQVALYSDFFEQIYFFVTGIWGWWLWLRPRDEEDKAKGGRRIVTISARARLIYVFAIALGTVALGALTFRLPELFPVLFPEPTSFPYLDAFTTVMSFAATILIMRKELECWALWIIVDIIGIGLYWAKDVKLVAILYVIFLVLATRGLINWYRLWKTNAPLPAISVTAQ</sequence>
<keyword evidence="7 8" id="KW-0472">Membrane</keyword>
<evidence type="ECO:0008006" key="11">
    <source>
        <dbReference type="Google" id="ProtNLM"/>
    </source>
</evidence>
<reference evidence="9 10" key="1">
    <citation type="journal article" date="2016" name="Nat. Commun.">
        <title>Thousands of microbial genomes shed light on interconnected biogeochemical processes in an aquifer system.</title>
        <authorList>
            <person name="Anantharaman K."/>
            <person name="Brown C.T."/>
            <person name="Hug L.A."/>
            <person name="Sharon I."/>
            <person name="Castelle C.J."/>
            <person name="Probst A.J."/>
            <person name="Thomas B.C."/>
            <person name="Singh A."/>
            <person name="Wilkins M.J."/>
            <person name="Karaoz U."/>
            <person name="Brodie E.L."/>
            <person name="Williams K.H."/>
            <person name="Hubbard S.S."/>
            <person name="Banfield J.F."/>
        </authorList>
    </citation>
    <scope>NUCLEOTIDE SEQUENCE [LARGE SCALE GENOMIC DNA]</scope>
</reference>
<dbReference type="GO" id="GO:0005886">
    <property type="term" value="C:plasma membrane"/>
    <property type="evidence" value="ECO:0007669"/>
    <property type="project" value="UniProtKB-SubCell"/>
</dbReference>
<evidence type="ECO:0000256" key="5">
    <source>
        <dbReference type="ARBA" id="ARBA00022692"/>
    </source>
</evidence>
<dbReference type="InterPro" id="IPR006419">
    <property type="entry name" value="NMN_transpt_PnuC"/>
</dbReference>
<dbReference type="STRING" id="1798664.A3C93_00230"/>